<accession>A0A552U9X9</accession>
<keyword evidence="10" id="KW-1185">Reference proteome</keyword>
<evidence type="ECO:0000259" key="8">
    <source>
        <dbReference type="PROSITE" id="PS50928"/>
    </source>
</evidence>
<dbReference type="InterPro" id="IPR000515">
    <property type="entry name" value="MetI-like"/>
</dbReference>
<comment type="similarity">
    <text evidence="7">Belongs to the binding-protein-dependent transport system permease family.</text>
</comment>
<dbReference type="Gene3D" id="1.10.3720.10">
    <property type="entry name" value="MetI-like"/>
    <property type="match status" value="1"/>
</dbReference>
<dbReference type="InterPro" id="IPR051393">
    <property type="entry name" value="ABC_transporter_permease"/>
</dbReference>
<dbReference type="Proteomes" id="UP000317894">
    <property type="component" value="Unassembled WGS sequence"/>
</dbReference>
<dbReference type="InterPro" id="IPR035906">
    <property type="entry name" value="MetI-like_sf"/>
</dbReference>
<evidence type="ECO:0000313" key="10">
    <source>
        <dbReference type="Proteomes" id="UP000317894"/>
    </source>
</evidence>
<dbReference type="EMBL" id="VJWA01000002">
    <property type="protein sequence ID" value="TRW15026.1"/>
    <property type="molecule type" value="Genomic_DNA"/>
</dbReference>
<feature type="transmembrane region" description="Helical" evidence="7">
    <location>
        <begin position="78"/>
        <end position="99"/>
    </location>
</feature>
<reference evidence="9 10" key="1">
    <citation type="submission" date="2019-07" db="EMBL/GenBank/DDBJ databases">
        <title>Novel species isolated from glacier.</title>
        <authorList>
            <person name="Liu Q."/>
            <person name="Xin Y.-H."/>
        </authorList>
    </citation>
    <scope>NUCLEOTIDE SEQUENCE [LARGE SCALE GENOMIC DNA]</scope>
    <source>
        <strain evidence="9 10">LB1R16</strain>
    </source>
</reference>
<comment type="caution">
    <text evidence="9">The sequence shown here is derived from an EMBL/GenBank/DDBJ whole genome shotgun (WGS) entry which is preliminary data.</text>
</comment>
<evidence type="ECO:0000256" key="2">
    <source>
        <dbReference type="ARBA" id="ARBA00022448"/>
    </source>
</evidence>
<feature type="transmembrane region" description="Helical" evidence="7">
    <location>
        <begin position="111"/>
        <end position="131"/>
    </location>
</feature>
<dbReference type="PANTHER" id="PTHR30193">
    <property type="entry name" value="ABC TRANSPORTER PERMEASE PROTEIN"/>
    <property type="match status" value="1"/>
</dbReference>
<feature type="transmembrane region" description="Helical" evidence="7">
    <location>
        <begin position="159"/>
        <end position="182"/>
    </location>
</feature>
<dbReference type="OrthoDB" id="9785347at2"/>
<dbReference type="GO" id="GO:0055085">
    <property type="term" value="P:transmembrane transport"/>
    <property type="evidence" value="ECO:0007669"/>
    <property type="project" value="InterPro"/>
</dbReference>
<name>A0A552U9X9_9SPHN</name>
<sequence length="297" mass="31990">MTARRPGGPAAARRLGGYAFIAPFLFFYIVLLIVPLVMGIFISLNRADLFGNRRFVGLDNYVRLAGDPVFHQSLLNTFALTLLIVPVLTAITLALAIALNRPSRSAAVFRGIFFSSSVLSVTIVTLIWRFVLTPDGGLVAKLLGAFGEAPLPFLSDPALTIPAIAITTVWWCLGLPMMLFLAGLQQIPADLYEAAALDNAKPWTVFRRVTLPSLRGTLVTVIMLQTAGQLQLFGQAQLLTGGGPGGASRPVVLFIYEVAFGRWELGYAAAAAEALFVLVLALTGLQYWLVARKGADR</sequence>
<protein>
    <submittedName>
        <fullName evidence="9">Sugar ABC transporter permease</fullName>
    </submittedName>
</protein>
<keyword evidence="4 7" id="KW-0812">Transmembrane</keyword>
<dbReference type="Pfam" id="PF00528">
    <property type="entry name" value="BPD_transp_1"/>
    <property type="match status" value="1"/>
</dbReference>
<evidence type="ECO:0000256" key="3">
    <source>
        <dbReference type="ARBA" id="ARBA00022475"/>
    </source>
</evidence>
<feature type="transmembrane region" description="Helical" evidence="7">
    <location>
        <begin position="265"/>
        <end position="289"/>
    </location>
</feature>
<dbReference type="PROSITE" id="PS50928">
    <property type="entry name" value="ABC_TM1"/>
    <property type="match status" value="1"/>
</dbReference>
<evidence type="ECO:0000256" key="7">
    <source>
        <dbReference type="RuleBase" id="RU363032"/>
    </source>
</evidence>
<feature type="domain" description="ABC transmembrane type-1" evidence="8">
    <location>
        <begin position="74"/>
        <end position="286"/>
    </location>
</feature>
<keyword evidence="5 7" id="KW-1133">Transmembrane helix</keyword>
<gene>
    <name evidence="9" type="ORF">FMM06_15335</name>
</gene>
<keyword evidence="2 7" id="KW-0813">Transport</keyword>
<evidence type="ECO:0000256" key="5">
    <source>
        <dbReference type="ARBA" id="ARBA00022989"/>
    </source>
</evidence>
<proteinExistence type="inferred from homology"/>
<organism evidence="9 10">
    <name type="scientific">Glacieibacterium frigidum</name>
    <dbReference type="NCBI Taxonomy" id="2593303"/>
    <lineage>
        <taxon>Bacteria</taxon>
        <taxon>Pseudomonadati</taxon>
        <taxon>Pseudomonadota</taxon>
        <taxon>Alphaproteobacteria</taxon>
        <taxon>Sphingomonadales</taxon>
        <taxon>Sphingosinicellaceae</taxon>
        <taxon>Glacieibacterium</taxon>
    </lineage>
</organism>
<evidence type="ECO:0000256" key="1">
    <source>
        <dbReference type="ARBA" id="ARBA00004651"/>
    </source>
</evidence>
<keyword evidence="6 7" id="KW-0472">Membrane</keyword>
<dbReference type="PANTHER" id="PTHR30193:SF41">
    <property type="entry name" value="DIACETYLCHITOBIOSE UPTAKE SYSTEM PERMEASE PROTEIN NGCF"/>
    <property type="match status" value="1"/>
</dbReference>
<evidence type="ECO:0000256" key="6">
    <source>
        <dbReference type="ARBA" id="ARBA00023136"/>
    </source>
</evidence>
<evidence type="ECO:0000313" key="9">
    <source>
        <dbReference type="EMBL" id="TRW15026.1"/>
    </source>
</evidence>
<dbReference type="SUPFAM" id="SSF161098">
    <property type="entry name" value="MetI-like"/>
    <property type="match status" value="1"/>
</dbReference>
<dbReference type="RefSeq" id="WP_144335195.1">
    <property type="nucleotide sequence ID" value="NZ_VJWA01000002.1"/>
</dbReference>
<comment type="subcellular location">
    <subcellularLocation>
        <location evidence="1 7">Cell membrane</location>
        <topology evidence="1 7">Multi-pass membrane protein</topology>
    </subcellularLocation>
</comment>
<feature type="transmembrane region" description="Helical" evidence="7">
    <location>
        <begin position="20"/>
        <end position="44"/>
    </location>
</feature>
<evidence type="ECO:0000256" key="4">
    <source>
        <dbReference type="ARBA" id="ARBA00022692"/>
    </source>
</evidence>
<dbReference type="CDD" id="cd06261">
    <property type="entry name" value="TM_PBP2"/>
    <property type="match status" value="1"/>
</dbReference>
<dbReference type="GO" id="GO:0005886">
    <property type="term" value="C:plasma membrane"/>
    <property type="evidence" value="ECO:0007669"/>
    <property type="project" value="UniProtKB-SubCell"/>
</dbReference>
<dbReference type="AlphaFoldDB" id="A0A552U9X9"/>
<keyword evidence="3" id="KW-1003">Cell membrane</keyword>